<accession>A0A8H4PSI7</accession>
<evidence type="ECO:0000256" key="1">
    <source>
        <dbReference type="SAM" id="MobiDB-lite"/>
    </source>
</evidence>
<dbReference type="AlphaFoldDB" id="A0A8H4PSI7"/>
<reference evidence="2 3" key="1">
    <citation type="journal article" date="2020" name="Genome Biol. Evol.">
        <title>A new high-quality draft genome assembly of the Chinese cordyceps Ophiocordyceps sinensis.</title>
        <authorList>
            <person name="Shu R."/>
            <person name="Zhang J."/>
            <person name="Meng Q."/>
            <person name="Zhang H."/>
            <person name="Zhou G."/>
            <person name="Li M."/>
            <person name="Wu P."/>
            <person name="Zhao Y."/>
            <person name="Chen C."/>
            <person name="Qin Q."/>
        </authorList>
    </citation>
    <scope>NUCLEOTIDE SEQUENCE [LARGE SCALE GENOMIC DNA]</scope>
    <source>
        <strain evidence="2 3">IOZ07</strain>
    </source>
</reference>
<protein>
    <submittedName>
        <fullName evidence="2">Uncharacterized protein</fullName>
    </submittedName>
</protein>
<organism evidence="2 3">
    <name type="scientific">Ophiocordyceps sinensis</name>
    <dbReference type="NCBI Taxonomy" id="72228"/>
    <lineage>
        <taxon>Eukaryota</taxon>
        <taxon>Fungi</taxon>
        <taxon>Dikarya</taxon>
        <taxon>Ascomycota</taxon>
        <taxon>Pezizomycotina</taxon>
        <taxon>Sordariomycetes</taxon>
        <taxon>Hypocreomycetidae</taxon>
        <taxon>Hypocreales</taxon>
        <taxon>Ophiocordycipitaceae</taxon>
        <taxon>Ophiocordyceps</taxon>
    </lineage>
</organism>
<evidence type="ECO:0000313" key="3">
    <source>
        <dbReference type="Proteomes" id="UP000557566"/>
    </source>
</evidence>
<dbReference type="Proteomes" id="UP000557566">
    <property type="component" value="Unassembled WGS sequence"/>
</dbReference>
<proteinExistence type="predicted"/>
<name>A0A8H4PSI7_9HYPO</name>
<sequence length="104" mass="11468">MSTLTPAVSARRPATVLPAVPPPTTTKSNRAPSGTMVSLQLTSQESVCGSRVRWRWWVKTSWSLSVLVQEQTILLYILYVVDSGSLPCRVRPPSSRGYDLIRPA</sequence>
<feature type="compositionally biased region" description="Polar residues" evidence="1">
    <location>
        <begin position="27"/>
        <end position="36"/>
    </location>
</feature>
<dbReference type="EMBL" id="JAAVMX010000004">
    <property type="protein sequence ID" value="KAF4509696.1"/>
    <property type="molecule type" value="Genomic_DNA"/>
</dbReference>
<evidence type="ECO:0000313" key="2">
    <source>
        <dbReference type="EMBL" id="KAF4509696.1"/>
    </source>
</evidence>
<keyword evidence="3" id="KW-1185">Reference proteome</keyword>
<feature type="region of interest" description="Disordered" evidence="1">
    <location>
        <begin position="16"/>
        <end position="36"/>
    </location>
</feature>
<gene>
    <name evidence="2" type="ORF">G6O67_003839</name>
</gene>
<comment type="caution">
    <text evidence="2">The sequence shown here is derived from an EMBL/GenBank/DDBJ whole genome shotgun (WGS) entry which is preliminary data.</text>
</comment>